<gene>
    <name evidence="2" type="ORF">DPR02_19235</name>
</gene>
<name>A0AAQ0JK88_BURCE</name>
<evidence type="ECO:0000256" key="1">
    <source>
        <dbReference type="SAM" id="Coils"/>
    </source>
</evidence>
<dbReference type="AlphaFoldDB" id="A0AAQ0JK88"/>
<dbReference type="Proteomes" id="UP000248899">
    <property type="component" value="Unassembled WGS sequence"/>
</dbReference>
<reference evidence="2 3" key="1">
    <citation type="submission" date="2018-06" db="EMBL/GenBank/DDBJ databases">
        <title>Towards the identification of Burkholderia cepacia strain which caused fatal septicemia.</title>
        <authorList>
            <person name="Bui L.A.T."/>
            <person name="Zakharova I.B."/>
            <person name="Shpak I.M."/>
            <person name="Teteryatnikova N."/>
            <person name="Ustinov D.V."/>
            <person name="Kuzyutina Y.A."/>
            <person name="Nguyen H.N."/>
            <person name="Antonov A.S."/>
            <person name="Avdyusheva E.F."/>
            <person name="Victorov D.V."/>
        </authorList>
    </citation>
    <scope>NUCLEOTIDE SEQUENCE [LARGE SCALE GENOMIC DNA]</scope>
    <source>
        <strain evidence="2 3">PT02</strain>
    </source>
</reference>
<sequence length="252" mass="28466">MTSPSDYDRIGFKVSEILPFLERCGVTLPLGDGGSVPETAPHVSDEPNAPEWVKPFIPRRKISLIQAAAFLAGVDLDAPVYLSDDEQAELGRWRETLEDAIDTGEIEATTWSTDRSREQLLSHAAVRSWCKRYGYDWPIPEADPQPATSAEALAEISRLLAENERLKVELAEHKSGELMADHPYWPEELGDCMSIWRAAAQRWKPNDGKTPKTVVEEVIDELHPGIEDAKKKRYSAVCNWDKDRNRKARTRE</sequence>
<dbReference type="RefSeq" id="WP_111940444.1">
    <property type="nucleotide sequence ID" value="NZ_QLUZ01000010.1"/>
</dbReference>
<keyword evidence="1" id="KW-0175">Coiled coil</keyword>
<feature type="coiled-coil region" evidence="1">
    <location>
        <begin position="149"/>
        <end position="176"/>
    </location>
</feature>
<accession>A0AAQ0JK88</accession>
<comment type="caution">
    <text evidence="2">The sequence shown here is derived from an EMBL/GenBank/DDBJ whole genome shotgun (WGS) entry which is preliminary data.</text>
</comment>
<evidence type="ECO:0000313" key="3">
    <source>
        <dbReference type="Proteomes" id="UP000248899"/>
    </source>
</evidence>
<evidence type="ECO:0000313" key="2">
    <source>
        <dbReference type="EMBL" id="RAQ08154.1"/>
    </source>
</evidence>
<dbReference type="EMBL" id="QLUZ01000010">
    <property type="protein sequence ID" value="RAQ08154.1"/>
    <property type="molecule type" value="Genomic_DNA"/>
</dbReference>
<protein>
    <submittedName>
        <fullName evidence="2">Uncharacterized protein</fullName>
    </submittedName>
</protein>
<organism evidence="2 3">
    <name type="scientific">Burkholderia cepacia</name>
    <name type="common">Pseudomonas cepacia</name>
    <dbReference type="NCBI Taxonomy" id="292"/>
    <lineage>
        <taxon>Bacteria</taxon>
        <taxon>Pseudomonadati</taxon>
        <taxon>Pseudomonadota</taxon>
        <taxon>Betaproteobacteria</taxon>
        <taxon>Burkholderiales</taxon>
        <taxon>Burkholderiaceae</taxon>
        <taxon>Burkholderia</taxon>
        <taxon>Burkholderia cepacia complex</taxon>
    </lineage>
</organism>
<proteinExistence type="predicted"/>